<protein>
    <recommendedName>
        <fullName evidence="8">Sulfite exporter TauE/SafE family protein</fullName>
    </recommendedName>
</protein>
<feature type="transmembrane region" description="Helical" evidence="5">
    <location>
        <begin position="284"/>
        <end position="303"/>
    </location>
</feature>
<comment type="caution">
    <text evidence="6">The sequence shown here is derived from an EMBL/GenBank/DDBJ whole genome shotgun (WGS) entry which is preliminary data.</text>
</comment>
<evidence type="ECO:0000256" key="1">
    <source>
        <dbReference type="ARBA" id="ARBA00004141"/>
    </source>
</evidence>
<evidence type="ECO:0000256" key="5">
    <source>
        <dbReference type="SAM" id="Phobius"/>
    </source>
</evidence>
<gene>
    <name evidence="6" type="ORF">M9Y10_020819</name>
</gene>
<feature type="transmembrane region" description="Helical" evidence="5">
    <location>
        <begin position="245"/>
        <end position="264"/>
    </location>
</feature>
<evidence type="ECO:0000313" key="6">
    <source>
        <dbReference type="EMBL" id="KAK8845891.1"/>
    </source>
</evidence>
<keyword evidence="7" id="KW-1185">Reference proteome</keyword>
<dbReference type="PANTHER" id="PTHR14255">
    <property type="entry name" value="CEREBLON"/>
    <property type="match status" value="1"/>
</dbReference>
<feature type="transmembrane region" description="Helical" evidence="5">
    <location>
        <begin position="125"/>
        <end position="146"/>
    </location>
</feature>
<accession>A0ABR2HEN5</accession>
<dbReference type="Proteomes" id="UP001470230">
    <property type="component" value="Unassembled WGS sequence"/>
</dbReference>
<feature type="transmembrane region" description="Helical" evidence="5">
    <location>
        <begin position="53"/>
        <end position="86"/>
    </location>
</feature>
<keyword evidence="3 5" id="KW-1133">Transmembrane helix</keyword>
<feature type="transmembrane region" description="Helical" evidence="5">
    <location>
        <begin position="208"/>
        <end position="225"/>
    </location>
</feature>
<name>A0ABR2HEN5_9EUKA</name>
<dbReference type="EMBL" id="JAPFFF010000030">
    <property type="protein sequence ID" value="KAK8845891.1"/>
    <property type="molecule type" value="Genomic_DNA"/>
</dbReference>
<evidence type="ECO:0000256" key="4">
    <source>
        <dbReference type="ARBA" id="ARBA00023136"/>
    </source>
</evidence>
<dbReference type="Pfam" id="PF01925">
    <property type="entry name" value="TauE"/>
    <property type="match status" value="1"/>
</dbReference>
<evidence type="ECO:0008006" key="8">
    <source>
        <dbReference type="Google" id="ProtNLM"/>
    </source>
</evidence>
<feature type="transmembrane region" description="Helical" evidence="5">
    <location>
        <begin position="382"/>
        <end position="404"/>
    </location>
</feature>
<feature type="transmembrane region" description="Helical" evidence="5">
    <location>
        <begin position="92"/>
        <end position="113"/>
    </location>
</feature>
<sequence length="427" mass="48903">MTCINNTCQFCTNHEQCRLNHDHINYFCRYSSHYDSNICTFEPITHEYKIPHILGAVFVFLLGIIVPLSGIDGGFIFIPLIITSFLPPLKYLASLSSSLLCGSSFISFILNLFQKHPIYQRPLINYNVIAIFEPLSWIGSVFGIILCSILPNWVILCINLIFLLFGSIFNFIIGVRRNMKKYRKQFLFSETELVSFPSPYLGPAYSRFLVLALFHLWFVFMLFPFLRGGDRLPSIAYFSACSELYWLFTFLPLVIYLVFEIFAIRTVRSYPVLGQSADVKLFDYVLIVFLSLFSGVFSGLLGFSGEFVKGPLLSLLCLEFGEAHATSQMMMFFTSSVTSLQFIANGILNYKDFFILAGFQVIPSIIGNFLNRKLKDRFDVKGRFLIVISIFCLIGFAGSLYFTYKDLQSAVKDHHHFKLYDFCLLSD</sequence>
<feature type="transmembrane region" description="Helical" evidence="5">
    <location>
        <begin position="152"/>
        <end position="175"/>
    </location>
</feature>
<dbReference type="PANTHER" id="PTHR14255:SF3">
    <property type="entry name" value="SULFITE EXPORTER TAUE_SAFE FAMILY PROTEIN 5-RELATED"/>
    <property type="match status" value="1"/>
</dbReference>
<dbReference type="InterPro" id="IPR002781">
    <property type="entry name" value="TM_pro_TauE-like"/>
</dbReference>
<feature type="transmembrane region" description="Helical" evidence="5">
    <location>
        <begin position="353"/>
        <end position="370"/>
    </location>
</feature>
<evidence type="ECO:0000313" key="7">
    <source>
        <dbReference type="Proteomes" id="UP001470230"/>
    </source>
</evidence>
<proteinExistence type="predicted"/>
<keyword evidence="2 5" id="KW-0812">Transmembrane</keyword>
<keyword evidence="4 5" id="KW-0472">Membrane</keyword>
<evidence type="ECO:0000256" key="2">
    <source>
        <dbReference type="ARBA" id="ARBA00022692"/>
    </source>
</evidence>
<comment type="subcellular location">
    <subcellularLocation>
        <location evidence="1">Membrane</location>
        <topology evidence="1">Multi-pass membrane protein</topology>
    </subcellularLocation>
</comment>
<reference evidence="6 7" key="1">
    <citation type="submission" date="2024-04" db="EMBL/GenBank/DDBJ databases">
        <title>Tritrichomonas musculus Genome.</title>
        <authorList>
            <person name="Alves-Ferreira E."/>
            <person name="Grigg M."/>
            <person name="Lorenzi H."/>
            <person name="Galac M."/>
        </authorList>
    </citation>
    <scope>NUCLEOTIDE SEQUENCE [LARGE SCALE GENOMIC DNA]</scope>
    <source>
        <strain evidence="6 7">EAF2021</strain>
    </source>
</reference>
<organism evidence="6 7">
    <name type="scientific">Tritrichomonas musculus</name>
    <dbReference type="NCBI Taxonomy" id="1915356"/>
    <lineage>
        <taxon>Eukaryota</taxon>
        <taxon>Metamonada</taxon>
        <taxon>Parabasalia</taxon>
        <taxon>Tritrichomonadida</taxon>
        <taxon>Tritrichomonadidae</taxon>
        <taxon>Tritrichomonas</taxon>
    </lineage>
</organism>
<evidence type="ECO:0000256" key="3">
    <source>
        <dbReference type="ARBA" id="ARBA00022989"/>
    </source>
</evidence>